<evidence type="ECO:0000256" key="1">
    <source>
        <dbReference type="SAM" id="Coils"/>
    </source>
</evidence>
<feature type="compositionally biased region" description="Polar residues" evidence="2">
    <location>
        <begin position="168"/>
        <end position="182"/>
    </location>
</feature>
<organism evidence="3 4">
    <name type="scientific">Astyanax mexicanus</name>
    <name type="common">Blind cave fish</name>
    <name type="synonym">Astyanax fasciatus mexicanus</name>
    <dbReference type="NCBI Taxonomy" id="7994"/>
    <lineage>
        <taxon>Eukaryota</taxon>
        <taxon>Metazoa</taxon>
        <taxon>Chordata</taxon>
        <taxon>Craniata</taxon>
        <taxon>Vertebrata</taxon>
        <taxon>Euteleostomi</taxon>
        <taxon>Actinopterygii</taxon>
        <taxon>Neopterygii</taxon>
        <taxon>Teleostei</taxon>
        <taxon>Ostariophysi</taxon>
        <taxon>Characiformes</taxon>
        <taxon>Characoidei</taxon>
        <taxon>Acestrorhamphidae</taxon>
        <taxon>Acestrorhamphinae</taxon>
        <taxon>Astyanax</taxon>
    </lineage>
</organism>
<feature type="coiled-coil region" evidence="1">
    <location>
        <begin position="23"/>
        <end position="85"/>
    </location>
</feature>
<evidence type="ECO:0000256" key="2">
    <source>
        <dbReference type="SAM" id="MobiDB-lite"/>
    </source>
</evidence>
<feature type="region of interest" description="Disordered" evidence="2">
    <location>
        <begin position="409"/>
        <end position="480"/>
    </location>
</feature>
<keyword evidence="4" id="KW-1185">Reference proteome</keyword>
<name>A0A3B1J4V5_ASTMX</name>
<feature type="region of interest" description="Disordered" evidence="2">
    <location>
        <begin position="380"/>
        <end position="399"/>
    </location>
</feature>
<accession>A0A3B1J4V5</accession>
<dbReference type="Bgee" id="ENSAMXG00000041992">
    <property type="expression patterns" value="Expressed in embryo and 14 other cell types or tissues"/>
</dbReference>
<reference evidence="4" key="1">
    <citation type="submission" date="2013-03" db="EMBL/GenBank/DDBJ databases">
        <authorList>
            <person name="Jeffery W."/>
            <person name="Warren W."/>
            <person name="Wilson R.K."/>
        </authorList>
    </citation>
    <scope>NUCLEOTIDE SEQUENCE</scope>
    <source>
        <strain evidence="4">female</strain>
    </source>
</reference>
<reference evidence="3" key="3">
    <citation type="submission" date="2025-08" db="UniProtKB">
        <authorList>
            <consortium name="Ensembl"/>
        </authorList>
    </citation>
    <scope>IDENTIFICATION</scope>
</reference>
<proteinExistence type="predicted"/>
<dbReference type="Ensembl" id="ENSAMXT00000039864.1">
    <property type="protein sequence ID" value="ENSAMXP00000037263.1"/>
    <property type="gene ID" value="ENSAMXG00000041992.1"/>
</dbReference>
<feature type="compositionally biased region" description="Basic residues" evidence="2">
    <location>
        <begin position="424"/>
        <end position="445"/>
    </location>
</feature>
<dbReference type="AlphaFoldDB" id="A0A3B1J4V5"/>
<reference evidence="3" key="4">
    <citation type="submission" date="2025-09" db="UniProtKB">
        <authorList>
            <consortium name="Ensembl"/>
        </authorList>
    </citation>
    <scope>IDENTIFICATION</scope>
</reference>
<protein>
    <submittedName>
        <fullName evidence="3">Uncharacterized protein</fullName>
    </submittedName>
</protein>
<reference evidence="4" key="2">
    <citation type="journal article" date="2014" name="Nat. Commun.">
        <title>The cavefish genome reveals candidate genes for eye loss.</title>
        <authorList>
            <person name="McGaugh S.E."/>
            <person name="Gross J.B."/>
            <person name="Aken B."/>
            <person name="Blin M."/>
            <person name="Borowsky R."/>
            <person name="Chalopin D."/>
            <person name="Hinaux H."/>
            <person name="Jeffery W.R."/>
            <person name="Keene A."/>
            <person name="Ma L."/>
            <person name="Minx P."/>
            <person name="Murphy D."/>
            <person name="O'Quin K.E."/>
            <person name="Retaux S."/>
            <person name="Rohner N."/>
            <person name="Searle S.M."/>
            <person name="Stahl B.A."/>
            <person name="Tabin C."/>
            <person name="Volff J.N."/>
            <person name="Yoshizawa M."/>
            <person name="Warren W.C."/>
        </authorList>
    </citation>
    <scope>NUCLEOTIDE SEQUENCE [LARGE SCALE GENOMIC DNA]</scope>
    <source>
        <strain evidence="4">female</strain>
    </source>
</reference>
<dbReference type="InParanoid" id="A0A3B1J4V5"/>
<feature type="compositionally biased region" description="Basic residues" evidence="2">
    <location>
        <begin position="456"/>
        <end position="474"/>
    </location>
</feature>
<dbReference type="Proteomes" id="UP000018467">
    <property type="component" value="Unassembled WGS sequence"/>
</dbReference>
<feature type="region of interest" description="Disordered" evidence="2">
    <location>
        <begin position="124"/>
        <end position="150"/>
    </location>
</feature>
<sequence>GKQQVDPISLILWKQLLLSQDQLAASSKTIQNLQAEIVTLNDRVADLENKTVQSEMNQRDLKTEVQLLQKEANIATQLAAQSQEKLKHAIARQVELQTELAHANNAVKLTRDQTELTFELMMEGDSPINPAGKSGTPGVPDPKQQPSTNTIPLVSLKGAEAPVEPRFTQRSQPHGTSVQPQAPSDRDLDKIARNIPRFEPEPDGSNDVHQYLRDIDFFLRRFPKATVDDKIYLIKVSSSREVGRFIERQPPQVKRDYPALCKALENEFSNHLVQTGLAAALAIKQSRQETPLQYYHRLRLAYFGYRNEPGMEEEEVFKTLFVRNLHPSTSRSFGVAACPRTLTSRQLRDLALRGFAKFQQNINKKSESNDVLIINEQSSHVKQKGAHKAPMPPKTQLNHKNQRVFHSWRRSSLHWAKQSDQKPSYRRKGRIKRSWNGKHSQHHARAQSSSKLQSPLRRKSPKHHKRWCPPKGHKHETYSTNLSTKDGSLLRQFRDEIRKQDNAESEFLPIVQAPDQPAWGVRNPSTPMQPWLYSQTLKTTTLRKLLPSAWRIHHLNNSWVS</sequence>
<evidence type="ECO:0000313" key="4">
    <source>
        <dbReference type="Proteomes" id="UP000018467"/>
    </source>
</evidence>
<evidence type="ECO:0000313" key="3">
    <source>
        <dbReference type="Ensembl" id="ENSAMXP00000037263.1"/>
    </source>
</evidence>
<dbReference type="GeneTree" id="ENSGT01030000234876"/>
<keyword evidence="1" id="KW-0175">Coiled coil</keyword>
<feature type="region of interest" description="Disordered" evidence="2">
    <location>
        <begin position="165"/>
        <end position="187"/>
    </location>
</feature>